<dbReference type="CDD" id="cd03801">
    <property type="entry name" value="GT4_PimA-like"/>
    <property type="match status" value="1"/>
</dbReference>
<dbReference type="EC" id="2.4.-.-" evidence="4"/>
<evidence type="ECO:0000313" key="5">
    <source>
        <dbReference type="Proteomes" id="UP001594351"/>
    </source>
</evidence>
<keyword evidence="2" id="KW-1133">Transmembrane helix</keyword>
<protein>
    <submittedName>
        <fullName evidence="4">Glycosyltransferase family 4 protein</fullName>
        <ecNumber evidence="4">2.4.-.-</ecNumber>
    </submittedName>
</protein>
<dbReference type="SUPFAM" id="SSF53756">
    <property type="entry name" value="UDP-Glycosyltransferase/glycogen phosphorylase"/>
    <property type="match status" value="1"/>
</dbReference>
<gene>
    <name evidence="4" type="ORF">ACFL27_22565</name>
</gene>
<keyword evidence="2" id="KW-0472">Membrane</keyword>
<comment type="caution">
    <text evidence="4">The sequence shown here is derived from an EMBL/GenBank/DDBJ whole genome shotgun (WGS) entry which is preliminary data.</text>
</comment>
<dbReference type="InterPro" id="IPR001296">
    <property type="entry name" value="Glyco_trans_1"/>
</dbReference>
<dbReference type="Gene3D" id="3.40.50.2000">
    <property type="entry name" value="Glycogen Phosphorylase B"/>
    <property type="match status" value="1"/>
</dbReference>
<evidence type="ECO:0000259" key="3">
    <source>
        <dbReference type="Pfam" id="PF00534"/>
    </source>
</evidence>
<evidence type="ECO:0000256" key="2">
    <source>
        <dbReference type="SAM" id="Phobius"/>
    </source>
</evidence>
<name>A0ABV6Z3H5_UNCC1</name>
<keyword evidence="2" id="KW-0812">Transmembrane</keyword>
<dbReference type="Proteomes" id="UP001594351">
    <property type="component" value="Unassembled WGS sequence"/>
</dbReference>
<proteinExistence type="predicted"/>
<organism evidence="4 5">
    <name type="scientific">candidate division CSSED10-310 bacterium</name>
    <dbReference type="NCBI Taxonomy" id="2855610"/>
    <lineage>
        <taxon>Bacteria</taxon>
        <taxon>Bacteria division CSSED10-310</taxon>
    </lineage>
</organism>
<evidence type="ECO:0000256" key="1">
    <source>
        <dbReference type="ARBA" id="ARBA00022679"/>
    </source>
</evidence>
<dbReference type="PANTHER" id="PTHR46401">
    <property type="entry name" value="GLYCOSYLTRANSFERASE WBBK-RELATED"/>
    <property type="match status" value="1"/>
</dbReference>
<dbReference type="PANTHER" id="PTHR46401:SF2">
    <property type="entry name" value="GLYCOSYLTRANSFERASE WBBK-RELATED"/>
    <property type="match status" value="1"/>
</dbReference>
<keyword evidence="5" id="KW-1185">Reference proteome</keyword>
<evidence type="ECO:0000313" key="4">
    <source>
        <dbReference type="EMBL" id="MFC1852990.1"/>
    </source>
</evidence>
<feature type="transmembrane region" description="Helical" evidence="2">
    <location>
        <begin position="120"/>
        <end position="140"/>
    </location>
</feature>
<accession>A0ABV6Z3H5</accession>
<dbReference type="GO" id="GO:0016757">
    <property type="term" value="F:glycosyltransferase activity"/>
    <property type="evidence" value="ECO:0007669"/>
    <property type="project" value="UniProtKB-KW"/>
</dbReference>
<sequence length="392" mass="44873">MKLAFIIQRYGQEISGGAEAHARILAQHLRDDFEIEVLTTCAVNYDTWENTLPPSTEEVNGIIIRRFPTDFCKEKVTFDALTEKLIHTGHSYIDELEWLVHQGPYAEELFRYLREKHADYDFLVFYTYLYVTTVLGLAIAPHKSFLIPTAHDEPVIQFSIFDAVFHLPRGIFYLTEEEQQFVSARFKNNYVPHNILGVGFDPPQDANKNRFLEKFKITNPFLLYVGRVDEGKGCQELIDYFKRFLSEEGNPEVTLILAGKKHMSDVGHPRIIMPGYLSESDKNDAFAAATLVLSPSRFESLSLLLLEAFNFEKPVIANGQSLVVTAHCQKSGGGLTYQTYEEFRSALKTLLDDSEKRKKFGQKGKKYVDTHFRWENVASNFKSLLDKVAQNS</sequence>
<keyword evidence="4" id="KW-0328">Glycosyltransferase</keyword>
<reference evidence="4 5" key="1">
    <citation type="submission" date="2024-09" db="EMBL/GenBank/DDBJ databases">
        <title>Laminarin stimulates single cell rates of sulfate reduction while oxygen inhibits transcriptomic activity in coastal marine sediment.</title>
        <authorList>
            <person name="Lindsay M."/>
            <person name="Orcutt B."/>
            <person name="Emerson D."/>
            <person name="Stepanauskas R."/>
            <person name="D'Angelo T."/>
        </authorList>
    </citation>
    <scope>NUCLEOTIDE SEQUENCE [LARGE SCALE GENOMIC DNA]</scope>
    <source>
        <strain evidence="4">SAG AM-311-K15</strain>
    </source>
</reference>
<keyword evidence="1 4" id="KW-0808">Transferase</keyword>
<dbReference type="EMBL" id="JBHPBY010000401">
    <property type="protein sequence ID" value="MFC1852990.1"/>
    <property type="molecule type" value="Genomic_DNA"/>
</dbReference>
<dbReference type="Pfam" id="PF00534">
    <property type="entry name" value="Glycos_transf_1"/>
    <property type="match status" value="1"/>
</dbReference>
<feature type="domain" description="Glycosyl transferase family 1" evidence="3">
    <location>
        <begin position="208"/>
        <end position="366"/>
    </location>
</feature>